<dbReference type="GO" id="GO:0016628">
    <property type="term" value="F:oxidoreductase activity, acting on the CH-CH group of donors, NAD or NADP as acceptor"/>
    <property type="evidence" value="ECO:0007669"/>
    <property type="project" value="InterPro"/>
</dbReference>
<dbReference type="SUPFAM" id="SSF51735">
    <property type="entry name" value="NAD(P)-binding Rossmann-fold domains"/>
    <property type="match status" value="1"/>
</dbReference>
<evidence type="ECO:0000256" key="1">
    <source>
        <dbReference type="ARBA" id="ARBA00023002"/>
    </source>
</evidence>
<dbReference type="InterPro" id="IPR041694">
    <property type="entry name" value="ADH_N_2"/>
</dbReference>
<dbReference type="PANTHER" id="PTHR43205:SF7">
    <property type="entry name" value="PROSTAGLANDIN REDUCTASE 1"/>
    <property type="match status" value="1"/>
</dbReference>
<reference evidence="4" key="1">
    <citation type="submission" date="2016-10" db="EMBL/GenBank/DDBJ databases">
        <authorList>
            <person name="Varghese N."/>
        </authorList>
    </citation>
    <scope>NUCLEOTIDE SEQUENCE [LARGE SCALE GENOMIC DNA]</scope>
    <source>
        <strain evidence="4">DSM 18820</strain>
    </source>
</reference>
<dbReference type="PANTHER" id="PTHR43205">
    <property type="entry name" value="PROSTAGLANDIN REDUCTASE"/>
    <property type="match status" value="1"/>
</dbReference>
<keyword evidence="1" id="KW-0560">Oxidoreductase</keyword>
<dbReference type="STRING" id="388950.GCA_001611675_03567"/>
<dbReference type="EMBL" id="FPCA01000001">
    <property type="protein sequence ID" value="SFU39100.1"/>
    <property type="molecule type" value="Genomic_DNA"/>
</dbReference>
<dbReference type="SMART" id="SM00829">
    <property type="entry name" value="PKS_ER"/>
    <property type="match status" value="1"/>
</dbReference>
<dbReference type="InterPro" id="IPR036291">
    <property type="entry name" value="NAD(P)-bd_dom_sf"/>
</dbReference>
<sequence length="359" mass="38792">MADTLNKIFSSWFCRYSMQISYMKNKTILLASRPKGLPTKENFRFEESEVPALQDGEVLLKALYVSVDPYMRGRMSDAKSYVPPFEVGQPVSGGVVAEVEESKNNSLAKGAVVLGNLPWQQYSVHNGHGLTRINPDVAPLSYHLGILGMPGLTAYFGLLTICDPKAGETVVVSGAAGAVGTVVGQLAKLKGCRVVGVAGSDEKVAYLKEQLGFDEAINYKTTANINEAIASACPDGVDVYFDNVGGEISDAVYFCINKHARISVCGQISYYNNTRPATGLRVEPILLTKSALMKGFIVSDYASEFEQAARELAGWVKNGKLQYQETITVGFDQIPQAFLGLFAGENTGKQLVMVAERSA</sequence>
<dbReference type="Pfam" id="PF00107">
    <property type="entry name" value="ADH_zinc_N"/>
    <property type="match status" value="1"/>
</dbReference>
<dbReference type="Pfam" id="PF16884">
    <property type="entry name" value="ADH_N_2"/>
    <property type="match status" value="1"/>
</dbReference>
<dbReference type="InterPro" id="IPR020843">
    <property type="entry name" value="ER"/>
</dbReference>
<dbReference type="AlphaFoldDB" id="A0A1I7FSE0"/>
<dbReference type="Proteomes" id="UP000182491">
    <property type="component" value="Unassembled WGS sequence"/>
</dbReference>
<dbReference type="Gene3D" id="3.90.180.10">
    <property type="entry name" value="Medium-chain alcohol dehydrogenases, catalytic domain"/>
    <property type="match status" value="1"/>
</dbReference>
<keyword evidence="4" id="KW-1185">Reference proteome</keyword>
<protein>
    <recommendedName>
        <fullName evidence="2">Enoyl reductase (ER) domain-containing protein</fullName>
    </recommendedName>
</protein>
<evidence type="ECO:0000313" key="4">
    <source>
        <dbReference type="Proteomes" id="UP000182491"/>
    </source>
</evidence>
<dbReference type="FunFam" id="3.40.50.720:FF:000121">
    <property type="entry name" value="Prostaglandin reductase 2"/>
    <property type="match status" value="1"/>
</dbReference>
<organism evidence="3 4">
    <name type="scientific">Pontibacter akesuensis</name>
    <dbReference type="NCBI Taxonomy" id="388950"/>
    <lineage>
        <taxon>Bacteria</taxon>
        <taxon>Pseudomonadati</taxon>
        <taxon>Bacteroidota</taxon>
        <taxon>Cytophagia</taxon>
        <taxon>Cytophagales</taxon>
        <taxon>Hymenobacteraceae</taxon>
        <taxon>Pontibacter</taxon>
    </lineage>
</organism>
<proteinExistence type="predicted"/>
<dbReference type="InterPro" id="IPR011032">
    <property type="entry name" value="GroES-like_sf"/>
</dbReference>
<dbReference type="InterPro" id="IPR045010">
    <property type="entry name" value="MDR_fam"/>
</dbReference>
<name>A0A1I7FSE0_9BACT</name>
<dbReference type="InterPro" id="IPR013149">
    <property type="entry name" value="ADH-like_C"/>
</dbReference>
<gene>
    <name evidence="3" type="ORF">SAMN04487941_0432</name>
</gene>
<dbReference type="Gene3D" id="3.40.50.720">
    <property type="entry name" value="NAD(P)-binding Rossmann-like Domain"/>
    <property type="match status" value="1"/>
</dbReference>
<evidence type="ECO:0000259" key="2">
    <source>
        <dbReference type="SMART" id="SM00829"/>
    </source>
</evidence>
<dbReference type="SUPFAM" id="SSF50129">
    <property type="entry name" value="GroES-like"/>
    <property type="match status" value="2"/>
</dbReference>
<dbReference type="CDD" id="cd05288">
    <property type="entry name" value="PGDH"/>
    <property type="match status" value="1"/>
</dbReference>
<feature type="domain" description="Enoyl reductase (ER)" evidence="2">
    <location>
        <begin position="36"/>
        <end position="352"/>
    </location>
</feature>
<evidence type="ECO:0000313" key="3">
    <source>
        <dbReference type="EMBL" id="SFU39100.1"/>
    </source>
</evidence>
<accession>A0A1I7FSE0</accession>